<proteinExistence type="predicted"/>
<feature type="non-terminal residue" evidence="2">
    <location>
        <position position="1"/>
    </location>
</feature>
<sequence>KYLVKKRKNLLINILFHHINVSTLNYCKNFIFSFYYALVISFNSLYRFFRE</sequence>
<organism evidence="2">
    <name type="scientific">Lepeophtheirus salmonis</name>
    <name type="common">Salmon louse</name>
    <name type="synonym">Caligus salmonis</name>
    <dbReference type="NCBI Taxonomy" id="72036"/>
    <lineage>
        <taxon>Eukaryota</taxon>
        <taxon>Metazoa</taxon>
        <taxon>Ecdysozoa</taxon>
        <taxon>Arthropoda</taxon>
        <taxon>Crustacea</taxon>
        <taxon>Multicrustacea</taxon>
        <taxon>Hexanauplia</taxon>
        <taxon>Copepoda</taxon>
        <taxon>Siphonostomatoida</taxon>
        <taxon>Caligidae</taxon>
        <taxon>Lepeophtheirus</taxon>
    </lineage>
</organism>
<reference evidence="2" key="1">
    <citation type="submission" date="2014-05" db="EMBL/GenBank/DDBJ databases">
        <authorList>
            <person name="Chronopoulou M."/>
        </authorList>
    </citation>
    <scope>NUCLEOTIDE SEQUENCE</scope>
    <source>
        <tissue evidence="2">Whole organism</tissue>
    </source>
</reference>
<keyword evidence="1" id="KW-1133">Transmembrane helix</keyword>
<feature type="transmembrane region" description="Helical" evidence="1">
    <location>
        <begin position="30"/>
        <end position="49"/>
    </location>
</feature>
<keyword evidence="1" id="KW-0812">Transmembrane</keyword>
<keyword evidence="1" id="KW-0472">Membrane</keyword>
<accession>A0A0K2TQC5</accession>
<dbReference type="AlphaFoldDB" id="A0A0K2TQC5"/>
<protein>
    <submittedName>
        <fullName evidence="2">Uncharacterized protein</fullName>
    </submittedName>
</protein>
<evidence type="ECO:0000256" key="1">
    <source>
        <dbReference type="SAM" id="Phobius"/>
    </source>
</evidence>
<name>A0A0K2TQC5_LEPSM</name>
<evidence type="ECO:0000313" key="2">
    <source>
        <dbReference type="EMBL" id="CDW28234.1"/>
    </source>
</evidence>
<dbReference type="EMBL" id="HACA01010873">
    <property type="protein sequence ID" value="CDW28234.1"/>
    <property type="molecule type" value="Transcribed_RNA"/>
</dbReference>